<dbReference type="EMBL" id="JADNYJ010000075">
    <property type="protein sequence ID" value="KAF8890520.1"/>
    <property type="molecule type" value="Genomic_DNA"/>
</dbReference>
<protein>
    <submittedName>
        <fullName evidence="1">Uncharacterized protein</fullName>
    </submittedName>
</protein>
<proteinExistence type="predicted"/>
<dbReference type="OrthoDB" id="3263651at2759"/>
<gene>
    <name evidence="1" type="ORF">CPB84DRAFT_1784770</name>
</gene>
<name>A0A9P5NLA0_GYMJU</name>
<accession>A0A9P5NLA0</accession>
<comment type="caution">
    <text evidence="1">The sequence shown here is derived from an EMBL/GenBank/DDBJ whole genome shotgun (WGS) entry which is preliminary data.</text>
</comment>
<evidence type="ECO:0000313" key="1">
    <source>
        <dbReference type="EMBL" id="KAF8890520.1"/>
    </source>
</evidence>
<dbReference type="AlphaFoldDB" id="A0A9P5NLA0"/>
<reference evidence="1" key="1">
    <citation type="submission" date="2020-11" db="EMBL/GenBank/DDBJ databases">
        <authorList>
            <consortium name="DOE Joint Genome Institute"/>
            <person name="Ahrendt S."/>
            <person name="Riley R."/>
            <person name="Andreopoulos W."/>
            <person name="LaButti K."/>
            <person name="Pangilinan J."/>
            <person name="Ruiz-duenas F.J."/>
            <person name="Barrasa J.M."/>
            <person name="Sanchez-Garcia M."/>
            <person name="Camarero S."/>
            <person name="Miyauchi S."/>
            <person name="Serrano A."/>
            <person name="Linde D."/>
            <person name="Babiker R."/>
            <person name="Drula E."/>
            <person name="Ayuso-Fernandez I."/>
            <person name="Pacheco R."/>
            <person name="Padilla G."/>
            <person name="Ferreira P."/>
            <person name="Barriuso J."/>
            <person name="Kellner H."/>
            <person name="Castanera R."/>
            <person name="Alfaro M."/>
            <person name="Ramirez L."/>
            <person name="Pisabarro A.G."/>
            <person name="Kuo A."/>
            <person name="Tritt A."/>
            <person name="Lipzen A."/>
            <person name="He G."/>
            <person name="Yan M."/>
            <person name="Ng V."/>
            <person name="Cullen D."/>
            <person name="Martin F."/>
            <person name="Rosso M.-N."/>
            <person name="Henrissat B."/>
            <person name="Hibbett D."/>
            <person name="Martinez A.T."/>
            <person name="Grigoriev I.V."/>
        </authorList>
    </citation>
    <scope>NUCLEOTIDE SEQUENCE</scope>
    <source>
        <strain evidence="1">AH 44721</strain>
    </source>
</reference>
<organism evidence="1 2">
    <name type="scientific">Gymnopilus junonius</name>
    <name type="common">Spectacular rustgill mushroom</name>
    <name type="synonym">Gymnopilus spectabilis subsp. junonius</name>
    <dbReference type="NCBI Taxonomy" id="109634"/>
    <lineage>
        <taxon>Eukaryota</taxon>
        <taxon>Fungi</taxon>
        <taxon>Dikarya</taxon>
        <taxon>Basidiomycota</taxon>
        <taxon>Agaricomycotina</taxon>
        <taxon>Agaricomycetes</taxon>
        <taxon>Agaricomycetidae</taxon>
        <taxon>Agaricales</taxon>
        <taxon>Agaricineae</taxon>
        <taxon>Hymenogastraceae</taxon>
        <taxon>Gymnopilus</taxon>
    </lineage>
</organism>
<dbReference type="Proteomes" id="UP000724874">
    <property type="component" value="Unassembled WGS sequence"/>
</dbReference>
<evidence type="ECO:0000313" key="2">
    <source>
        <dbReference type="Proteomes" id="UP000724874"/>
    </source>
</evidence>
<sequence>MDTRTWTIRSKSILSSLSFALIMTSNDIIHLTSQRAASQKRNIFIWCGCSDTVSISFRGDLNVTERRIYTWVDIIIKEDLTGILSRESLQYSIFPVTVEPSRGEILCYQASPKTPLNPLSRVSDSAVEPGDYGIYATGKLYVFVVHVELLTTRVTQMAPSHLTSTNLLP</sequence>
<keyword evidence="2" id="KW-1185">Reference proteome</keyword>